<organism evidence="4 5">
    <name type="scientific">Bacillus salitolerans</name>
    <dbReference type="NCBI Taxonomy" id="1437434"/>
    <lineage>
        <taxon>Bacteria</taxon>
        <taxon>Bacillati</taxon>
        <taxon>Bacillota</taxon>
        <taxon>Bacilli</taxon>
        <taxon>Bacillales</taxon>
        <taxon>Bacillaceae</taxon>
        <taxon>Bacillus</taxon>
    </lineage>
</organism>
<dbReference type="SUPFAM" id="SSF53955">
    <property type="entry name" value="Lysozyme-like"/>
    <property type="match status" value="1"/>
</dbReference>
<dbReference type="PROSITE" id="PS51272">
    <property type="entry name" value="SLH"/>
    <property type="match status" value="2"/>
</dbReference>
<dbReference type="Proteomes" id="UP001597214">
    <property type="component" value="Unassembled WGS sequence"/>
</dbReference>
<evidence type="ECO:0000313" key="4">
    <source>
        <dbReference type="EMBL" id="MFD1736949.1"/>
    </source>
</evidence>
<reference evidence="5" key="1">
    <citation type="journal article" date="2019" name="Int. J. Syst. Evol. Microbiol.">
        <title>The Global Catalogue of Microorganisms (GCM) 10K type strain sequencing project: providing services to taxonomists for standard genome sequencing and annotation.</title>
        <authorList>
            <consortium name="The Broad Institute Genomics Platform"/>
            <consortium name="The Broad Institute Genome Sequencing Center for Infectious Disease"/>
            <person name="Wu L."/>
            <person name="Ma J."/>
        </authorList>
    </citation>
    <scope>NUCLEOTIDE SEQUENCE [LARGE SCALE GENOMIC DNA]</scope>
    <source>
        <strain evidence="5">CCUG 49339</strain>
    </source>
</reference>
<feature type="domain" description="SLH" evidence="3">
    <location>
        <begin position="643"/>
        <end position="706"/>
    </location>
</feature>
<keyword evidence="1 2" id="KW-0732">Signal</keyword>
<dbReference type="Gene3D" id="1.10.530.10">
    <property type="match status" value="1"/>
</dbReference>
<accession>A0ABW4LP55</accession>
<dbReference type="Pfam" id="PF01464">
    <property type="entry name" value="SLT"/>
    <property type="match status" value="1"/>
</dbReference>
<comment type="caution">
    <text evidence="4">The sequence shown here is derived from an EMBL/GenBank/DDBJ whole genome shotgun (WGS) entry which is preliminary data.</text>
</comment>
<dbReference type="InterPro" id="IPR001119">
    <property type="entry name" value="SLH_dom"/>
</dbReference>
<dbReference type="Pfam" id="PF00395">
    <property type="entry name" value="SLH"/>
    <property type="match status" value="3"/>
</dbReference>
<protein>
    <submittedName>
        <fullName evidence="4">S-layer homology domain-containing protein</fullName>
    </submittedName>
</protein>
<name>A0ABW4LP55_9BACI</name>
<dbReference type="EMBL" id="JBHUEM010000014">
    <property type="protein sequence ID" value="MFD1736949.1"/>
    <property type="molecule type" value="Genomic_DNA"/>
</dbReference>
<dbReference type="RefSeq" id="WP_377928139.1">
    <property type="nucleotide sequence ID" value="NZ_JBHUEM010000014.1"/>
</dbReference>
<keyword evidence="5" id="KW-1185">Reference proteome</keyword>
<gene>
    <name evidence="4" type="ORF">ACFSCX_10280</name>
</gene>
<feature type="chain" id="PRO_5045104211" evidence="2">
    <location>
        <begin position="22"/>
        <end position="820"/>
    </location>
</feature>
<dbReference type="InterPro" id="IPR023346">
    <property type="entry name" value="Lysozyme-like_dom_sf"/>
</dbReference>
<dbReference type="InterPro" id="IPR008258">
    <property type="entry name" value="Transglycosylase_SLT_dom_1"/>
</dbReference>
<sequence length="820" mass="93909">MKKFVLGVFLLVGILTLPLQKASAHVFDETVTKQAQFDYEGYYTLQGSYNGQSGIVVKSYSTKWKQDARLQSIESELLKNKHGEELKELAEIIIFPDYPAGKEVLGQYFANYRFSNGKGDLLPGRVIHLYGGDQFTSIEEIAATLSHEYGHHFTFHYLIEKEGLAPTKWKSSAYAMVRGIDKNDNSHTDGSGEYIWYFPEIFAEDYVQLFGSDLAIKEHAHMNYHINTPFDNEHAQTYWSNTLELPDYRVTEPLPFFLTDYKRSTQDPSLYQLKIFSYNLSNKPTHIIGQVARGFYAPINVSTKAGVTSFEEWLNPFSITPEQAWLLDSYTNPNVHFHAIQYTDKGFNLGSKTLRVNYKSINDIKTTQQEMNLSKALSIFETKKLLHEVALKYNIPPELLKAIAYVETGMKQFDKNGTTIVTADGGIGIMQVTLTEEEMKKKGIDSFKLKTDTRYNIEVGAQILKEKWNDDFIPRINDHNPQIIEHWYFAMMAYNGLSKRNDPNIVQEKKPYQDRIFDIIRNRSFINISEIPVFIVEYKDPLHPDSMSFPQDQLQYNWPALHTKSTQSLLNGDTVYITSEVGYAHIRNGIDGGIIKRILNYTPLEVISGPYETEKNPENHYVFYQVKGIGIDGYIASSDIQQGNMTLFTDIVDPEMVTAVGYLNLNKIINGYQDGTFRPNDRLLRRHAASILVKELELKLPENYQLKASDIKPTDLGYEEMMIAEAHGMMGQDGKLRPNEYLTRAQMAAILVRSYEGIYQSPTTQKVFNDVPTSFWNYDDINTLAYNNITIVESFKPSDPTTRGQFALFLKRTLDLKKSN</sequence>
<evidence type="ECO:0000313" key="5">
    <source>
        <dbReference type="Proteomes" id="UP001597214"/>
    </source>
</evidence>
<feature type="domain" description="SLH" evidence="3">
    <location>
        <begin position="764"/>
        <end position="820"/>
    </location>
</feature>
<proteinExistence type="predicted"/>
<evidence type="ECO:0000256" key="2">
    <source>
        <dbReference type="SAM" id="SignalP"/>
    </source>
</evidence>
<feature type="signal peptide" evidence="2">
    <location>
        <begin position="1"/>
        <end position="21"/>
    </location>
</feature>
<evidence type="ECO:0000259" key="3">
    <source>
        <dbReference type="PROSITE" id="PS51272"/>
    </source>
</evidence>
<evidence type="ECO:0000256" key="1">
    <source>
        <dbReference type="ARBA" id="ARBA00022729"/>
    </source>
</evidence>